<dbReference type="EMBL" id="CWQY01000006">
    <property type="protein sequence ID" value="CSC39573.1"/>
    <property type="molecule type" value="Genomic_DNA"/>
</dbReference>
<reference evidence="1 2" key="1">
    <citation type="submission" date="2015-07" db="EMBL/GenBank/DDBJ databases">
        <authorList>
            <consortium name="Pathogen Informatics"/>
        </authorList>
    </citation>
    <scope>NUCLEOTIDE SEQUENCE [LARGE SCALE GENOMIC DNA]</scope>
    <source>
        <strain evidence="1 2">A316</strain>
    </source>
</reference>
<protein>
    <submittedName>
        <fullName evidence="1">Uncharacterized protein</fullName>
    </submittedName>
</protein>
<proteinExistence type="predicted"/>
<evidence type="ECO:0000313" key="2">
    <source>
        <dbReference type="Proteomes" id="UP000041770"/>
    </source>
</evidence>
<evidence type="ECO:0000313" key="1">
    <source>
        <dbReference type="EMBL" id="CSC39573.1"/>
    </source>
</evidence>
<sequence length="58" mass="6756">MTFTLPQNIKTWSYYESDLNPVSGNCLYCARYHQVQSTPFLSITSGCIPWRICLWFAC</sequence>
<dbReference type="AlphaFoldDB" id="A0A655YP00"/>
<accession>A0A655YP00</accession>
<gene>
    <name evidence="1" type="ORF">ERS013200_01315</name>
</gene>
<organism evidence="1 2">
    <name type="scientific">Vibrio cholerae</name>
    <dbReference type="NCBI Taxonomy" id="666"/>
    <lineage>
        <taxon>Bacteria</taxon>
        <taxon>Pseudomonadati</taxon>
        <taxon>Pseudomonadota</taxon>
        <taxon>Gammaproteobacteria</taxon>
        <taxon>Vibrionales</taxon>
        <taxon>Vibrionaceae</taxon>
        <taxon>Vibrio</taxon>
    </lineage>
</organism>
<name>A0A655YP00_VIBCL</name>
<dbReference type="Proteomes" id="UP000041770">
    <property type="component" value="Unassembled WGS sequence"/>
</dbReference>